<gene>
    <name evidence="2" type="ORF">M441DRAFT_400789</name>
</gene>
<evidence type="ECO:0000313" key="2">
    <source>
        <dbReference type="EMBL" id="PTB41553.1"/>
    </source>
</evidence>
<sequence length="99" mass="11327">MPRDWSRRSRGPILRALARSTLAALVAGKSVEFCLRLWKLGKVHAARAIHGCVYMYQGIQESRNSAGVPSLDSRRRVIECNWRPTLKLLHSIPFWQQIS</sequence>
<accession>A0A2T3Z9R5</accession>
<dbReference type="EMBL" id="KZ679261">
    <property type="protein sequence ID" value="PTB41553.1"/>
    <property type="molecule type" value="Genomic_DNA"/>
</dbReference>
<evidence type="ECO:0008006" key="4">
    <source>
        <dbReference type="Google" id="ProtNLM"/>
    </source>
</evidence>
<reference evidence="2 3" key="1">
    <citation type="submission" date="2016-07" db="EMBL/GenBank/DDBJ databases">
        <title>Multiple horizontal gene transfer events from other fungi enriched the ability of initially mycotrophic Trichoderma (Ascomycota) to feed on dead plant biomass.</title>
        <authorList>
            <consortium name="DOE Joint Genome Institute"/>
            <person name="Aerts A."/>
            <person name="Atanasova L."/>
            <person name="Chenthamara K."/>
            <person name="Zhang J."/>
            <person name="Grujic M."/>
            <person name="Henrissat B."/>
            <person name="Kuo A."/>
            <person name="Salamov A."/>
            <person name="Lipzen A."/>
            <person name="Labutti K."/>
            <person name="Barry K."/>
            <person name="Miao Y."/>
            <person name="Rahimi M.J."/>
            <person name="Shen Q."/>
            <person name="Grigoriev I.V."/>
            <person name="Kubicek C.P."/>
            <person name="Druzhinina I.S."/>
        </authorList>
    </citation>
    <scope>NUCLEOTIDE SEQUENCE [LARGE SCALE GENOMIC DNA]</scope>
    <source>
        <strain evidence="2 3">CBS 433.97</strain>
    </source>
</reference>
<keyword evidence="3" id="KW-1185">Reference proteome</keyword>
<dbReference type="Proteomes" id="UP000240493">
    <property type="component" value="Unassembled WGS sequence"/>
</dbReference>
<evidence type="ECO:0000256" key="1">
    <source>
        <dbReference type="SAM" id="SignalP"/>
    </source>
</evidence>
<protein>
    <recommendedName>
        <fullName evidence="4">Secreted protein</fullName>
    </recommendedName>
</protein>
<feature type="chain" id="PRO_5015408441" description="Secreted protein" evidence="1">
    <location>
        <begin position="24"/>
        <end position="99"/>
    </location>
</feature>
<evidence type="ECO:0000313" key="3">
    <source>
        <dbReference type="Proteomes" id="UP000240493"/>
    </source>
</evidence>
<feature type="signal peptide" evidence="1">
    <location>
        <begin position="1"/>
        <end position="23"/>
    </location>
</feature>
<organism evidence="2 3">
    <name type="scientific">Trichoderma asperellum (strain ATCC 204424 / CBS 433.97 / NBRC 101777)</name>
    <dbReference type="NCBI Taxonomy" id="1042311"/>
    <lineage>
        <taxon>Eukaryota</taxon>
        <taxon>Fungi</taxon>
        <taxon>Dikarya</taxon>
        <taxon>Ascomycota</taxon>
        <taxon>Pezizomycotina</taxon>
        <taxon>Sordariomycetes</taxon>
        <taxon>Hypocreomycetidae</taxon>
        <taxon>Hypocreales</taxon>
        <taxon>Hypocreaceae</taxon>
        <taxon>Trichoderma</taxon>
    </lineage>
</organism>
<name>A0A2T3Z9R5_TRIA4</name>
<proteinExistence type="predicted"/>
<keyword evidence="1" id="KW-0732">Signal</keyword>
<dbReference type="AlphaFoldDB" id="A0A2T3Z9R5"/>